<dbReference type="EMBL" id="AZHW01000767">
    <property type="protein sequence ID" value="ETW96595.1"/>
    <property type="molecule type" value="Genomic_DNA"/>
</dbReference>
<sequence length="144" mass="16538">MDANISLPEPERRKPRKISQTRRRKNRRTGHYTDAENRLFVLAYTRYRDSAAADEYGASESAFIRWSTIGRGAKKLPRRHDLPPDLMARLGGLMTELARQGNNLNQIARRLNEGADMSPYSIHEVLSENSQTLRALRQLAGFER</sequence>
<evidence type="ECO:0000256" key="1">
    <source>
        <dbReference type="SAM" id="MobiDB-lite"/>
    </source>
</evidence>
<feature type="compositionally biased region" description="Basic residues" evidence="1">
    <location>
        <begin position="13"/>
        <end position="30"/>
    </location>
</feature>
<dbReference type="InterPro" id="IPR008687">
    <property type="entry name" value="MobC"/>
</dbReference>
<feature type="domain" description="Bacterial mobilisation" evidence="2">
    <location>
        <begin position="96"/>
        <end position="138"/>
    </location>
</feature>
<comment type="caution">
    <text evidence="3">The sequence shown here is derived from an EMBL/GenBank/DDBJ whole genome shotgun (WGS) entry which is preliminary data.</text>
</comment>
<organism evidence="3 4">
    <name type="scientific">Entotheonella factor</name>
    <dbReference type="NCBI Taxonomy" id="1429438"/>
    <lineage>
        <taxon>Bacteria</taxon>
        <taxon>Pseudomonadati</taxon>
        <taxon>Nitrospinota/Tectimicrobiota group</taxon>
        <taxon>Candidatus Tectimicrobiota</taxon>
        <taxon>Candidatus Entotheonellia</taxon>
        <taxon>Candidatus Entotheonellales</taxon>
        <taxon>Candidatus Entotheonellaceae</taxon>
        <taxon>Candidatus Entotheonella</taxon>
    </lineage>
</organism>
<keyword evidence="4" id="KW-1185">Reference proteome</keyword>
<gene>
    <name evidence="3" type="ORF">ETSY1_25985</name>
</gene>
<feature type="region of interest" description="Disordered" evidence="1">
    <location>
        <begin position="1"/>
        <end position="32"/>
    </location>
</feature>
<evidence type="ECO:0000313" key="4">
    <source>
        <dbReference type="Proteomes" id="UP000019141"/>
    </source>
</evidence>
<evidence type="ECO:0000313" key="3">
    <source>
        <dbReference type="EMBL" id="ETW96595.1"/>
    </source>
</evidence>
<dbReference type="HOGENOM" id="CLU_1792938_0_0_7"/>
<dbReference type="Pfam" id="PF05713">
    <property type="entry name" value="MobC"/>
    <property type="match status" value="1"/>
</dbReference>
<proteinExistence type="predicted"/>
<evidence type="ECO:0000259" key="2">
    <source>
        <dbReference type="Pfam" id="PF05713"/>
    </source>
</evidence>
<protein>
    <recommendedName>
        <fullName evidence="2">Bacterial mobilisation domain-containing protein</fullName>
    </recommendedName>
</protein>
<name>W4LFU6_ENTF1</name>
<accession>W4LFU6</accession>
<reference evidence="3 4" key="1">
    <citation type="journal article" date="2014" name="Nature">
        <title>An environmental bacterial taxon with a large and distinct metabolic repertoire.</title>
        <authorList>
            <person name="Wilson M.C."/>
            <person name="Mori T."/>
            <person name="Ruckert C."/>
            <person name="Uria A.R."/>
            <person name="Helf M.J."/>
            <person name="Takada K."/>
            <person name="Gernert C."/>
            <person name="Steffens U.A."/>
            <person name="Heycke N."/>
            <person name="Schmitt S."/>
            <person name="Rinke C."/>
            <person name="Helfrich E.J."/>
            <person name="Brachmann A.O."/>
            <person name="Gurgui C."/>
            <person name="Wakimoto T."/>
            <person name="Kracht M."/>
            <person name="Crusemann M."/>
            <person name="Hentschel U."/>
            <person name="Abe I."/>
            <person name="Matsunaga S."/>
            <person name="Kalinowski J."/>
            <person name="Takeyama H."/>
            <person name="Piel J."/>
        </authorList>
    </citation>
    <scope>NUCLEOTIDE SEQUENCE [LARGE SCALE GENOMIC DNA]</scope>
    <source>
        <strain evidence="4">TSY1</strain>
    </source>
</reference>
<dbReference type="AlphaFoldDB" id="W4LFU6"/>
<dbReference type="Proteomes" id="UP000019141">
    <property type="component" value="Unassembled WGS sequence"/>
</dbReference>